<evidence type="ECO:0000256" key="1">
    <source>
        <dbReference type="ARBA" id="ARBA00022527"/>
    </source>
</evidence>
<keyword evidence="4" id="KW-0547">Nucleotide-binding</keyword>
<dbReference type="RefSeq" id="WP_248633028.1">
    <property type="nucleotide sequence ID" value="NZ_JALPTH010000007.1"/>
</dbReference>
<dbReference type="InterPro" id="IPR036890">
    <property type="entry name" value="HATPase_C_sf"/>
</dbReference>
<dbReference type="Gene3D" id="3.30.565.10">
    <property type="entry name" value="Histidine kinase-like ATPase, C-terminal domain"/>
    <property type="match status" value="1"/>
</dbReference>
<gene>
    <name evidence="4" type="ORF">M1O15_10255</name>
</gene>
<dbReference type="PANTHER" id="PTHR35526">
    <property type="entry name" value="ANTI-SIGMA-F FACTOR RSBW-RELATED"/>
    <property type="match status" value="1"/>
</dbReference>
<feature type="compositionally biased region" description="Polar residues" evidence="2">
    <location>
        <begin position="78"/>
        <end position="95"/>
    </location>
</feature>
<dbReference type="Proteomes" id="UP001522868">
    <property type="component" value="Unassembled WGS sequence"/>
</dbReference>
<dbReference type="InterPro" id="IPR050267">
    <property type="entry name" value="Anti-sigma-factor_SerPK"/>
</dbReference>
<dbReference type="GO" id="GO:0005524">
    <property type="term" value="F:ATP binding"/>
    <property type="evidence" value="ECO:0007669"/>
    <property type="project" value="UniProtKB-KW"/>
</dbReference>
<evidence type="ECO:0000313" key="5">
    <source>
        <dbReference type="Proteomes" id="UP001522868"/>
    </source>
</evidence>
<evidence type="ECO:0000256" key="2">
    <source>
        <dbReference type="SAM" id="MobiDB-lite"/>
    </source>
</evidence>
<sequence length="137" mass="13979">MTTQRTVTDRDHRPATAGAARDQVRRLLGGAASPLPAAVVNDVLLVTSELVTNALRHGGGLTAFGAVLGDGTITLSVSDRTSTPPRTDTAGTVTTPGGFGWPLVRRLSRTVAVRTTPTGKTIEAVVSLSPLGQAPGA</sequence>
<dbReference type="InterPro" id="IPR003594">
    <property type="entry name" value="HATPase_dom"/>
</dbReference>
<dbReference type="SUPFAM" id="SSF55874">
    <property type="entry name" value="ATPase domain of HSP90 chaperone/DNA topoisomerase II/histidine kinase"/>
    <property type="match status" value="1"/>
</dbReference>
<feature type="domain" description="Histidine kinase/HSP90-like ATPase" evidence="3">
    <location>
        <begin position="13"/>
        <end position="124"/>
    </location>
</feature>
<dbReference type="PANTHER" id="PTHR35526:SF3">
    <property type="entry name" value="ANTI-SIGMA-F FACTOR RSBW"/>
    <property type="match status" value="1"/>
</dbReference>
<name>A0ABT0I8Z8_9ACTN</name>
<keyword evidence="1" id="KW-0418">Kinase</keyword>
<reference evidence="4 5" key="1">
    <citation type="submission" date="2022-04" db="EMBL/GenBank/DDBJ databases">
        <title>Streptomyces sp. nov. LCR6-01 isolated from Lichen of Dirinaria sp.</title>
        <authorList>
            <person name="Kanchanasin P."/>
            <person name="Tanasupawat S."/>
            <person name="Phongsopitanun W."/>
        </authorList>
    </citation>
    <scope>NUCLEOTIDE SEQUENCE [LARGE SCALE GENOMIC DNA]</scope>
    <source>
        <strain evidence="4 5">LCR6-01</strain>
    </source>
</reference>
<comment type="caution">
    <text evidence="4">The sequence shown here is derived from an EMBL/GenBank/DDBJ whole genome shotgun (WGS) entry which is preliminary data.</text>
</comment>
<accession>A0ABT0I8Z8</accession>
<keyword evidence="4" id="KW-0067">ATP-binding</keyword>
<keyword evidence="5" id="KW-1185">Reference proteome</keyword>
<dbReference type="Pfam" id="PF13581">
    <property type="entry name" value="HATPase_c_2"/>
    <property type="match status" value="1"/>
</dbReference>
<dbReference type="EMBL" id="JALPTH010000007">
    <property type="protein sequence ID" value="MCK8677769.1"/>
    <property type="molecule type" value="Genomic_DNA"/>
</dbReference>
<feature type="region of interest" description="Disordered" evidence="2">
    <location>
        <begin position="78"/>
        <end position="97"/>
    </location>
</feature>
<keyword evidence="1" id="KW-0723">Serine/threonine-protein kinase</keyword>
<evidence type="ECO:0000313" key="4">
    <source>
        <dbReference type="EMBL" id="MCK8677769.1"/>
    </source>
</evidence>
<proteinExistence type="predicted"/>
<keyword evidence="1" id="KW-0808">Transferase</keyword>
<organism evidence="4 5">
    <name type="scientific">Streptomyces lichenis</name>
    <dbReference type="NCBI Taxonomy" id="2306967"/>
    <lineage>
        <taxon>Bacteria</taxon>
        <taxon>Bacillati</taxon>
        <taxon>Actinomycetota</taxon>
        <taxon>Actinomycetes</taxon>
        <taxon>Kitasatosporales</taxon>
        <taxon>Streptomycetaceae</taxon>
        <taxon>Streptomyces</taxon>
    </lineage>
</organism>
<evidence type="ECO:0000259" key="3">
    <source>
        <dbReference type="Pfam" id="PF13581"/>
    </source>
</evidence>
<protein>
    <submittedName>
        <fullName evidence="4">ATP-binding protein</fullName>
    </submittedName>
</protein>
<dbReference type="CDD" id="cd16936">
    <property type="entry name" value="HATPase_RsbW-like"/>
    <property type="match status" value="1"/>
</dbReference>